<keyword evidence="1" id="KW-0812">Transmembrane</keyword>
<keyword evidence="1" id="KW-1133">Transmembrane helix</keyword>
<keyword evidence="3" id="KW-1185">Reference proteome</keyword>
<feature type="transmembrane region" description="Helical" evidence="1">
    <location>
        <begin position="108"/>
        <end position="131"/>
    </location>
</feature>
<dbReference type="RefSeq" id="WP_168801990.1">
    <property type="nucleotide sequence ID" value="NZ_SDLV01000025.1"/>
</dbReference>
<proteinExistence type="predicted"/>
<dbReference type="EMBL" id="SDLV01000025">
    <property type="protein sequence ID" value="THV58352.1"/>
    <property type="molecule type" value="Genomic_DNA"/>
</dbReference>
<sequence length="197" mass="22922">MFRKFNLKELLNDGLKEIILSDNMIYSVLFHIIIPLIIAIVLILFNVFFDNDIISNLISSISIFSGLLFSVIFVVIDNYSKRRDSLGTNPNEEKKNYLKRYKIFTESVTTLILFSVAIACITVIILLTYLLCYKGDMSIWKDIFDSNNETINFSQVRAFGLWFLQIVSFITLFNYLLVIIVLINEVYKMVFDDINHL</sequence>
<evidence type="ECO:0000313" key="3">
    <source>
        <dbReference type="Proteomes" id="UP000306038"/>
    </source>
</evidence>
<accession>A0ABY2R572</accession>
<feature type="transmembrane region" description="Helical" evidence="1">
    <location>
        <begin position="53"/>
        <end position="76"/>
    </location>
</feature>
<feature type="transmembrane region" description="Helical" evidence="1">
    <location>
        <begin position="25"/>
        <end position="47"/>
    </location>
</feature>
<protein>
    <submittedName>
        <fullName evidence="2">Uncharacterized protein</fullName>
    </submittedName>
</protein>
<evidence type="ECO:0000256" key="1">
    <source>
        <dbReference type="SAM" id="Phobius"/>
    </source>
</evidence>
<name>A0ABY2R572_9FLAO</name>
<organism evidence="2 3">
    <name type="scientific">Chryseobacterium candidae</name>
    <dbReference type="NCBI Taxonomy" id="1978493"/>
    <lineage>
        <taxon>Bacteria</taxon>
        <taxon>Pseudomonadati</taxon>
        <taxon>Bacteroidota</taxon>
        <taxon>Flavobacteriia</taxon>
        <taxon>Flavobacteriales</taxon>
        <taxon>Weeksellaceae</taxon>
        <taxon>Chryseobacterium group</taxon>
        <taxon>Chryseobacterium</taxon>
    </lineage>
</organism>
<dbReference type="Proteomes" id="UP000306038">
    <property type="component" value="Unassembled WGS sequence"/>
</dbReference>
<keyword evidence="1" id="KW-0472">Membrane</keyword>
<gene>
    <name evidence="2" type="ORF">EK417_12055</name>
</gene>
<comment type="caution">
    <text evidence="2">The sequence shown here is derived from an EMBL/GenBank/DDBJ whole genome shotgun (WGS) entry which is preliminary data.</text>
</comment>
<evidence type="ECO:0000313" key="2">
    <source>
        <dbReference type="EMBL" id="THV58352.1"/>
    </source>
</evidence>
<feature type="transmembrane region" description="Helical" evidence="1">
    <location>
        <begin position="162"/>
        <end position="183"/>
    </location>
</feature>
<reference evidence="2 3" key="1">
    <citation type="submission" date="2019-01" db="EMBL/GenBank/DDBJ databases">
        <authorList>
            <person name="B I."/>
            <person name="Ch S."/>
            <person name="Ch V.R."/>
        </authorList>
    </citation>
    <scope>NUCLEOTIDE SEQUENCE [LARGE SCALE GENOMIC DNA]</scope>
    <source>
        <strain evidence="2 3">JC507</strain>
    </source>
</reference>